<dbReference type="Gene3D" id="2.70.170.10">
    <property type="entry name" value="Neurotransmitter-gated ion-channel ligand-binding domain"/>
    <property type="match status" value="1"/>
</dbReference>
<dbReference type="OrthoDB" id="6270599at2759"/>
<keyword evidence="5" id="KW-0407">Ion channel</keyword>
<dbReference type="InterPro" id="IPR036719">
    <property type="entry name" value="Neuro-gated_channel_TM_sf"/>
</dbReference>
<comment type="similarity">
    <text evidence="5">Belongs to the ligand-gated ion channel (TC 1.A.9) family.</text>
</comment>
<gene>
    <name evidence="8" type="ORF">DGYR_LOCUS8173</name>
</gene>
<feature type="chain" id="PRO_5029944597" evidence="5">
    <location>
        <begin position="17"/>
        <end position="467"/>
    </location>
</feature>
<sequence>MISLLFIVLLLHQSLAKTEKDYAIKARLPSDEEELMEMLLDGYNPSARPVLNSSHTVTVQVRFSLLQIQDLNLRNQVLTTTGLLILDWVDERLRWDEDQIALKDIVIEARKLWRPEFASINGADGIYGDYGQFRALVKSNGSVHWEPGGVFKTVCEIDITYYPFDEQNCELKFGAWSYHTTKMNLTSTGDEVNKDSYEQNGEWEISSTKASRGEFYFACCENERFSNVNFELRLRRRYTFYVMNVILPSMMTSVLLLSIFFCTPAQKVQIGVVVLLSFRIFLLNVTDSIPKTSDHIPLLGIYLTLTMAITTLSMVLTVFILNLHHITDRPVPTWAKILVLKYLARLMCMCSYEIYAKLDQDPQIRDGHRISESASLGKAIGKQLNLLTKLNGSLSGSKNARMSRRFLLPGKKTQEDKKKEEEWTRDWRLLAEVVDRLFFWIFLSAIVITTLLLFHPLTKGYFSIYSR</sequence>
<proteinExistence type="inferred from homology"/>
<dbReference type="InterPro" id="IPR006201">
    <property type="entry name" value="Neur_channel"/>
</dbReference>
<dbReference type="SUPFAM" id="SSF90112">
    <property type="entry name" value="Neurotransmitter-gated ion-channel transmembrane pore"/>
    <property type="match status" value="1"/>
</dbReference>
<evidence type="ECO:0000256" key="2">
    <source>
        <dbReference type="ARBA" id="ARBA00022692"/>
    </source>
</evidence>
<dbReference type="InterPro" id="IPR036734">
    <property type="entry name" value="Neur_chan_lig-bd_sf"/>
</dbReference>
<feature type="transmembrane region" description="Helical" evidence="5">
    <location>
        <begin position="437"/>
        <end position="457"/>
    </location>
</feature>
<evidence type="ECO:0000313" key="9">
    <source>
        <dbReference type="Proteomes" id="UP000549394"/>
    </source>
</evidence>
<evidence type="ECO:0000259" key="6">
    <source>
        <dbReference type="Pfam" id="PF02931"/>
    </source>
</evidence>
<keyword evidence="3 5" id="KW-1133">Transmembrane helix</keyword>
<dbReference type="PROSITE" id="PS00236">
    <property type="entry name" value="NEUROTR_ION_CHANNEL"/>
    <property type="match status" value="1"/>
</dbReference>
<dbReference type="AlphaFoldDB" id="A0A7I8VUJ7"/>
<accession>A0A7I8VUJ7</accession>
<reference evidence="8 9" key="1">
    <citation type="submission" date="2020-08" db="EMBL/GenBank/DDBJ databases">
        <authorList>
            <person name="Hejnol A."/>
        </authorList>
    </citation>
    <scope>NUCLEOTIDE SEQUENCE [LARGE SCALE GENOMIC DNA]</scope>
</reference>
<dbReference type="EMBL" id="CAJFCJ010000011">
    <property type="protein sequence ID" value="CAD5120010.1"/>
    <property type="molecule type" value="Genomic_DNA"/>
</dbReference>
<dbReference type="Pfam" id="PF02932">
    <property type="entry name" value="Neur_chan_memb"/>
    <property type="match status" value="1"/>
</dbReference>
<feature type="transmembrane region" description="Helical" evidence="5">
    <location>
        <begin position="268"/>
        <end position="286"/>
    </location>
</feature>
<feature type="transmembrane region" description="Helical" evidence="5">
    <location>
        <begin position="238"/>
        <end position="261"/>
    </location>
</feature>
<dbReference type="GO" id="GO:0004888">
    <property type="term" value="F:transmembrane signaling receptor activity"/>
    <property type="evidence" value="ECO:0007669"/>
    <property type="project" value="InterPro"/>
</dbReference>
<evidence type="ECO:0000256" key="3">
    <source>
        <dbReference type="ARBA" id="ARBA00022989"/>
    </source>
</evidence>
<protein>
    <submittedName>
        <fullName evidence="8">DgyrCDS8593</fullName>
    </submittedName>
</protein>
<feature type="signal peptide" evidence="5">
    <location>
        <begin position="1"/>
        <end position="16"/>
    </location>
</feature>
<evidence type="ECO:0000256" key="4">
    <source>
        <dbReference type="ARBA" id="ARBA00023136"/>
    </source>
</evidence>
<dbReference type="SUPFAM" id="SSF63712">
    <property type="entry name" value="Nicotinic receptor ligand binding domain-like"/>
    <property type="match status" value="1"/>
</dbReference>
<dbReference type="PANTHER" id="PTHR18945">
    <property type="entry name" value="NEUROTRANSMITTER GATED ION CHANNEL"/>
    <property type="match status" value="1"/>
</dbReference>
<dbReference type="GO" id="GO:0005230">
    <property type="term" value="F:extracellular ligand-gated monoatomic ion channel activity"/>
    <property type="evidence" value="ECO:0007669"/>
    <property type="project" value="InterPro"/>
</dbReference>
<dbReference type="InterPro" id="IPR006202">
    <property type="entry name" value="Neur_chan_lig-bd"/>
</dbReference>
<evidence type="ECO:0000313" key="8">
    <source>
        <dbReference type="EMBL" id="CAD5120010.1"/>
    </source>
</evidence>
<feature type="domain" description="Neurotransmitter-gated ion-channel ligand-binding" evidence="6">
    <location>
        <begin position="32"/>
        <end position="238"/>
    </location>
</feature>
<dbReference type="FunFam" id="2.70.170.10:FF:000028">
    <property type="entry name" value="AcetylCholine Receptor"/>
    <property type="match status" value="1"/>
</dbReference>
<dbReference type="InterPro" id="IPR038050">
    <property type="entry name" value="Neuro_actylchol_rec"/>
</dbReference>
<dbReference type="InterPro" id="IPR018000">
    <property type="entry name" value="Neurotransmitter_ion_chnl_CS"/>
</dbReference>
<comment type="caution">
    <text evidence="8">The sequence shown here is derived from an EMBL/GenBank/DDBJ whole genome shotgun (WGS) entry which is preliminary data.</text>
</comment>
<evidence type="ECO:0000256" key="5">
    <source>
        <dbReference type="RuleBase" id="RU000687"/>
    </source>
</evidence>
<organism evidence="8 9">
    <name type="scientific">Dimorphilus gyrociliatus</name>
    <dbReference type="NCBI Taxonomy" id="2664684"/>
    <lineage>
        <taxon>Eukaryota</taxon>
        <taxon>Metazoa</taxon>
        <taxon>Spiralia</taxon>
        <taxon>Lophotrochozoa</taxon>
        <taxon>Annelida</taxon>
        <taxon>Polychaeta</taxon>
        <taxon>Polychaeta incertae sedis</taxon>
        <taxon>Dinophilidae</taxon>
        <taxon>Dimorphilus</taxon>
    </lineage>
</organism>
<keyword evidence="5" id="KW-0813">Transport</keyword>
<keyword evidence="9" id="KW-1185">Reference proteome</keyword>
<keyword evidence="5" id="KW-0732">Signal</keyword>
<dbReference type="InterPro" id="IPR006029">
    <property type="entry name" value="Neurotrans-gated_channel_TM"/>
</dbReference>
<comment type="subcellular location">
    <subcellularLocation>
        <location evidence="1">Membrane</location>
        <topology evidence="1">Multi-pass membrane protein</topology>
    </subcellularLocation>
</comment>
<dbReference type="PRINTS" id="PR00252">
    <property type="entry name" value="NRIONCHANNEL"/>
</dbReference>
<dbReference type="Proteomes" id="UP000549394">
    <property type="component" value="Unassembled WGS sequence"/>
</dbReference>
<dbReference type="Pfam" id="PF02931">
    <property type="entry name" value="Neur_chan_LBD"/>
    <property type="match status" value="1"/>
</dbReference>
<name>A0A7I8VUJ7_9ANNE</name>
<dbReference type="CDD" id="cd18997">
    <property type="entry name" value="LGIC_ECD_nAChR"/>
    <property type="match status" value="1"/>
</dbReference>
<dbReference type="GO" id="GO:0016020">
    <property type="term" value="C:membrane"/>
    <property type="evidence" value="ECO:0007669"/>
    <property type="project" value="UniProtKB-SubCell"/>
</dbReference>
<feature type="transmembrane region" description="Helical" evidence="5">
    <location>
        <begin position="298"/>
        <end position="321"/>
    </location>
</feature>
<dbReference type="CDD" id="cd19051">
    <property type="entry name" value="LGIC_TM_cation"/>
    <property type="match status" value="1"/>
</dbReference>
<keyword evidence="2 5" id="KW-0812">Transmembrane</keyword>
<keyword evidence="4 5" id="KW-0472">Membrane</keyword>
<evidence type="ECO:0000256" key="1">
    <source>
        <dbReference type="ARBA" id="ARBA00004141"/>
    </source>
</evidence>
<feature type="domain" description="Neurotransmitter-gated ion-channel transmembrane" evidence="7">
    <location>
        <begin position="245"/>
        <end position="454"/>
    </location>
</feature>
<keyword evidence="5" id="KW-0406">Ion transport</keyword>
<dbReference type="Gene3D" id="1.20.58.390">
    <property type="entry name" value="Neurotransmitter-gated ion-channel transmembrane domain"/>
    <property type="match status" value="2"/>
</dbReference>
<evidence type="ECO:0000259" key="7">
    <source>
        <dbReference type="Pfam" id="PF02932"/>
    </source>
</evidence>